<dbReference type="PANTHER" id="PTHR23167:SF54">
    <property type="entry name" value="[F-ACTIN]-MONOOXYGENASE MICAL"/>
    <property type="match status" value="1"/>
</dbReference>
<feature type="region of interest" description="Disordered" evidence="6">
    <location>
        <begin position="494"/>
        <end position="614"/>
    </location>
</feature>
<dbReference type="Pfam" id="PF12130">
    <property type="entry name" value="bMERB_dom"/>
    <property type="match status" value="1"/>
</dbReference>
<dbReference type="SMART" id="SM01203">
    <property type="entry name" value="DUF3585"/>
    <property type="match status" value="1"/>
</dbReference>
<feature type="domain" description="BMERB" evidence="8">
    <location>
        <begin position="703"/>
        <end position="869"/>
    </location>
</feature>
<dbReference type="PROSITE" id="PS00478">
    <property type="entry name" value="LIM_DOMAIN_1"/>
    <property type="match status" value="1"/>
</dbReference>
<feature type="compositionally biased region" description="Basic and acidic residues" evidence="6">
    <location>
        <begin position="79"/>
        <end position="100"/>
    </location>
</feature>
<feature type="compositionally biased region" description="Basic and acidic residues" evidence="6">
    <location>
        <begin position="602"/>
        <end position="614"/>
    </location>
</feature>
<evidence type="ECO:0000256" key="5">
    <source>
        <dbReference type="SAM" id="Coils"/>
    </source>
</evidence>
<feature type="compositionally biased region" description="Basic and acidic residues" evidence="6">
    <location>
        <begin position="553"/>
        <end position="564"/>
    </location>
</feature>
<keyword evidence="2 4" id="KW-0862">Zinc</keyword>
<accession>A0AAQ4RKI8</accession>
<sequence>MWVDEMNSVEEPDSLSMVMYLSQFYQLLRDKLPPAGRISNQYYHNKGDLAHIADLKSALLTPASLLSRLGLSPSRKRNPKEQSDAVSKRRRTSRESRESCDLTGNDVNEVCDRAVVGGSNCCRVRLMANQLQAKLDERSSSSSDAAALRRQRKRTLQQEQMSFRFKERIKSQSEEQSSGCRCVCFFCQKRVYLMERLSAESLFFHRSCFQCSSCSEGLRLSTYAFDPLLRRFYCLQHFNSRLSATTPNRATSQRASIASLGSAPSLSSAESLTSAGDRRPSVVSVMVETPERIELEKYRRRSTKVETEQLDELQEPEEVSEETLNRFNLSMDEKDQHISSSESEMEEEEEEGQANCRCLTSEEAKTLWRETLQQHLHLKHEKDGEEDKEEQSSDSEEFTPLLSQSISSTARSHITHGDTPVRSSPSCITSLTPSSDTPFTDSSTMSASAPSEGGEVSPPSLHTAVVDMDTVVQGQPTGGKGLFDVISPELKKPLLFHGSTPGPDGERVKSEKEEAESDGVRKKSGPRGNHNLYPRVFLPPQSGGKALIPQLKGPKETPTPREVEVEGGGARALWRSVFSGNRMEKKRDNTLPSQRGTANRRRATDVRRDLTEESAKDTSFKLQRCSLKPLLLDMSDLTSEVQRVTIKEEEKKQEVLGVLVQQREPSCLDLKESMFQGEPKDEDEDLDAKITRRVQRAARRKAQQEQLKRLHNAQMVQRQLQQVEEEQRQLEERGVMVEKALRGEADYWGESNASKDVELHLEGLGKLDNPALMQQWFQLVQQKNSLVRYESELIIFARELELEDRQSRLQQELRERMAVDDHLKEEWELLEERLILEEMLEVVEQRDSLVSLLEEQRLQQRQEDQDLEEVMMT</sequence>
<dbReference type="AlphaFoldDB" id="A0AAQ4RKI8"/>
<dbReference type="GO" id="GO:0046872">
    <property type="term" value="F:metal ion binding"/>
    <property type="evidence" value="ECO:0007669"/>
    <property type="project" value="UniProtKB-KW"/>
</dbReference>
<dbReference type="GeneTree" id="ENSGT00940000155580"/>
<organism evidence="9 10">
    <name type="scientific">Gasterosteus aculeatus aculeatus</name>
    <name type="common">three-spined stickleback</name>
    <dbReference type="NCBI Taxonomy" id="481459"/>
    <lineage>
        <taxon>Eukaryota</taxon>
        <taxon>Metazoa</taxon>
        <taxon>Chordata</taxon>
        <taxon>Craniata</taxon>
        <taxon>Vertebrata</taxon>
        <taxon>Euteleostomi</taxon>
        <taxon>Actinopterygii</taxon>
        <taxon>Neopterygii</taxon>
        <taxon>Teleostei</taxon>
        <taxon>Neoteleostei</taxon>
        <taxon>Acanthomorphata</taxon>
        <taxon>Eupercaria</taxon>
        <taxon>Perciformes</taxon>
        <taxon>Cottioidei</taxon>
        <taxon>Gasterosteales</taxon>
        <taxon>Gasterosteidae</taxon>
        <taxon>Gasterosteus</taxon>
    </lineage>
</organism>
<protein>
    <submittedName>
        <fullName evidence="9">Uncharacterized protein</fullName>
    </submittedName>
</protein>
<evidence type="ECO:0000256" key="1">
    <source>
        <dbReference type="ARBA" id="ARBA00022723"/>
    </source>
</evidence>
<name>A0AAQ4RKI8_GASAC</name>
<dbReference type="InterPro" id="IPR022735">
    <property type="entry name" value="bMERB_dom"/>
</dbReference>
<reference evidence="9" key="2">
    <citation type="submission" date="2025-08" db="UniProtKB">
        <authorList>
            <consortium name="Ensembl"/>
        </authorList>
    </citation>
    <scope>IDENTIFICATION</scope>
</reference>
<feature type="region of interest" description="Disordered" evidence="6">
    <location>
        <begin position="376"/>
        <end position="461"/>
    </location>
</feature>
<reference evidence="9 10" key="1">
    <citation type="journal article" date="2021" name="G3 (Bethesda)">
        <title>Improved contiguity of the threespine stickleback genome using long-read sequencing.</title>
        <authorList>
            <person name="Nath S."/>
            <person name="Shaw D.E."/>
            <person name="White M.A."/>
        </authorList>
    </citation>
    <scope>NUCLEOTIDE SEQUENCE [LARGE SCALE GENOMIC DNA]</scope>
    <source>
        <strain evidence="9 10">Lake Benthic</strain>
    </source>
</reference>
<feature type="compositionally biased region" description="Acidic residues" evidence="6">
    <location>
        <begin position="343"/>
        <end position="352"/>
    </location>
</feature>
<feature type="coiled-coil region" evidence="5">
    <location>
        <begin position="713"/>
        <end position="740"/>
    </location>
</feature>
<dbReference type="InterPro" id="IPR050540">
    <property type="entry name" value="F-actin_Monoox_Mical"/>
</dbReference>
<keyword evidence="1 4" id="KW-0479">Metal-binding</keyword>
<dbReference type="PANTHER" id="PTHR23167">
    <property type="entry name" value="CALPONIN HOMOLOGY DOMAIN-CONTAINING PROTEIN DDB_G0272472-RELATED"/>
    <property type="match status" value="1"/>
</dbReference>
<feature type="compositionally biased region" description="Acidic residues" evidence="6">
    <location>
        <begin position="308"/>
        <end position="321"/>
    </location>
</feature>
<dbReference type="Pfam" id="PF00412">
    <property type="entry name" value="LIM"/>
    <property type="match status" value="1"/>
</dbReference>
<dbReference type="PROSITE" id="PS51848">
    <property type="entry name" value="BMERB"/>
    <property type="match status" value="1"/>
</dbReference>
<reference evidence="9" key="3">
    <citation type="submission" date="2025-09" db="UniProtKB">
        <authorList>
            <consortium name="Ensembl"/>
        </authorList>
    </citation>
    <scope>IDENTIFICATION</scope>
</reference>
<evidence type="ECO:0000313" key="10">
    <source>
        <dbReference type="Proteomes" id="UP000007635"/>
    </source>
</evidence>
<evidence type="ECO:0000256" key="2">
    <source>
        <dbReference type="ARBA" id="ARBA00022833"/>
    </source>
</evidence>
<evidence type="ECO:0000256" key="4">
    <source>
        <dbReference type="PROSITE-ProRule" id="PRU00125"/>
    </source>
</evidence>
<dbReference type="SMART" id="SM00132">
    <property type="entry name" value="LIM"/>
    <property type="match status" value="1"/>
</dbReference>
<dbReference type="InterPro" id="IPR001781">
    <property type="entry name" value="Znf_LIM"/>
</dbReference>
<dbReference type="Ensembl" id="ENSGACT00000045255.1">
    <property type="protein sequence ID" value="ENSGACP00000064144.1"/>
    <property type="gene ID" value="ENSGACG00000000673.2"/>
</dbReference>
<feature type="region of interest" description="Disordered" evidence="6">
    <location>
        <begin position="301"/>
        <end position="356"/>
    </location>
</feature>
<feature type="compositionally biased region" description="Acidic residues" evidence="6">
    <location>
        <begin position="386"/>
        <end position="397"/>
    </location>
</feature>
<feature type="domain" description="LIM zinc-binding" evidence="7">
    <location>
        <begin position="182"/>
        <end position="244"/>
    </location>
</feature>
<keyword evidence="10" id="KW-1185">Reference proteome</keyword>
<evidence type="ECO:0000259" key="7">
    <source>
        <dbReference type="PROSITE" id="PS50023"/>
    </source>
</evidence>
<proteinExistence type="predicted"/>
<dbReference type="Proteomes" id="UP000007635">
    <property type="component" value="Chromosome IV"/>
</dbReference>
<evidence type="ECO:0000313" key="9">
    <source>
        <dbReference type="Ensembl" id="ENSGACP00000064144.1"/>
    </source>
</evidence>
<evidence type="ECO:0000259" key="8">
    <source>
        <dbReference type="PROSITE" id="PS51848"/>
    </source>
</evidence>
<keyword evidence="3 4" id="KW-0440">LIM domain</keyword>
<feature type="region of interest" description="Disordered" evidence="6">
    <location>
        <begin position="70"/>
        <end position="101"/>
    </location>
</feature>
<dbReference type="PROSITE" id="PS50023">
    <property type="entry name" value="LIM_DOMAIN_2"/>
    <property type="match status" value="1"/>
</dbReference>
<dbReference type="Gene3D" id="2.10.110.10">
    <property type="entry name" value="Cysteine Rich Protein"/>
    <property type="match status" value="1"/>
</dbReference>
<evidence type="ECO:0000256" key="6">
    <source>
        <dbReference type="SAM" id="MobiDB-lite"/>
    </source>
</evidence>
<feature type="compositionally biased region" description="Polar residues" evidence="6">
    <location>
        <begin position="401"/>
        <end position="412"/>
    </location>
</feature>
<dbReference type="SUPFAM" id="SSF57716">
    <property type="entry name" value="Glucocorticoid receptor-like (DNA-binding domain)"/>
    <property type="match status" value="1"/>
</dbReference>
<feature type="compositionally biased region" description="Low complexity" evidence="6">
    <location>
        <begin position="429"/>
        <end position="444"/>
    </location>
</feature>
<keyword evidence="5" id="KW-0175">Coiled coil</keyword>
<evidence type="ECO:0000256" key="3">
    <source>
        <dbReference type="ARBA" id="ARBA00023038"/>
    </source>
</evidence>